<evidence type="ECO:0000313" key="2">
    <source>
        <dbReference type="Proteomes" id="UP000278807"/>
    </source>
</evidence>
<dbReference type="AlphaFoldDB" id="A0A0R3TMH8"/>
<dbReference type="WBParaSite" id="HNAJ_0000852301-mRNA-1">
    <property type="protein sequence ID" value="HNAJ_0000852301-mRNA-1"/>
    <property type="gene ID" value="HNAJ_0000852301"/>
</dbReference>
<keyword evidence="2" id="KW-1185">Reference proteome</keyword>
<accession>A0A0R3TMH8</accession>
<proteinExistence type="predicted"/>
<name>A0A0R3TMH8_RODNA</name>
<dbReference type="Proteomes" id="UP000278807">
    <property type="component" value="Unassembled WGS sequence"/>
</dbReference>
<gene>
    <name evidence="1" type="ORF">HNAJ_LOCUS8519</name>
</gene>
<evidence type="ECO:0000313" key="3">
    <source>
        <dbReference type="WBParaSite" id="HNAJ_0000852301-mRNA-1"/>
    </source>
</evidence>
<evidence type="ECO:0000313" key="1">
    <source>
        <dbReference type="EMBL" id="VDO04500.1"/>
    </source>
</evidence>
<organism evidence="3">
    <name type="scientific">Rodentolepis nana</name>
    <name type="common">Dwarf tapeworm</name>
    <name type="synonym">Hymenolepis nana</name>
    <dbReference type="NCBI Taxonomy" id="102285"/>
    <lineage>
        <taxon>Eukaryota</taxon>
        <taxon>Metazoa</taxon>
        <taxon>Spiralia</taxon>
        <taxon>Lophotrochozoa</taxon>
        <taxon>Platyhelminthes</taxon>
        <taxon>Cestoda</taxon>
        <taxon>Eucestoda</taxon>
        <taxon>Cyclophyllidea</taxon>
        <taxon>Hymenolepididae</taxon>
        <taxon>Rodentolepis</taxon>
    </lineage>
</organism>
<reference evidence="3" key="1">
    <citation type="submission" date="2017-02" db="UniProtKB">
        <authorList>
            <consortium name="WormBaseParasite"/>
        </authorList>
    </citation>
    <scope>IDENTIFICATION</scope>
</reference>
<dbReference type="EMBL" id="UZAE01012311">
    <property type="protein sequence ID" value="VDO04500.1"/>
    <property type="molecule type" value="Genomic_DNA"/>
</dbReference>
<reference evidence="1 2" key="2">
    <citation type="submission" date="2018-11" db="EMBL/GenBank/DDBJ databases">
        <authorList>
            <consortium name="Pathogen Informatics"/>
        </authorList>
    </citation>
    <scope>NUCLEOTIDE SEQUENCE [LARGE SCALE GENOMIC DNA]</scope>
</reference>
<protein>
    <submittedName>
        <fullName evidence="3">Transposase</fullName>
    </submittedName>
</protein>
<sequence>MRDSNPDENTLVVDEGDYPEIADPRRWLPTTQSDSRFPMLIISRCNCELGDLYEIGCTF</sequence>